<dbReference type="InterPro" id="IPR000225">
    <property type="entry name" value="Armadillo"/>
</dbReference>
<dbReference type="VEuPathDB" id="VectorBase:AAEL019995"/>
<dbReference type="SMART" id="SM00185">
    <property type="entry name" value="ARM"/>
    <property type="match status" value="4"/>
</dbReference>
<reference evidence="6" key="3">
    <citation type="submission" date="2012-09" db="EMBL/GenBank/DDBJ databases">
        <authorList>
            <consortium name="VectorBase"/>
        </authorList>
    </citation>
    <scope>NUCLEOTIDE SEQUENCE</scope>
    <source>
        <strain evidence="6">Liverpool</strain>
    </source>
</reference>
<name>Q16WN1_AEDAE</name>
<gene>
    <name evidence="6" type="ORF">AaeL_AAEL009168</name>
</gene>
<protein>
    <submittedName>
        <fullName evidence="6">AAEL009168-PA</fullName>
    </submittedName>
</protein>
<evidence type="ECO:0000256" key="1">
    <source>
        <dbReference type="ARBA" id="ARBA00004496"/>
    </source>
</evidence>
<evidence type="ECO:0000256" key="2">
    <source>
        <dbReference type="ARBA" id="ARBA00022490"/>
    </source>
</evidence>
<dbReference type="eggNOG" id="KOG4151">
    <property type="taxonomic scope" value="Eukaryota"/>
</dbReference>
<reference evidence="6" key="1">
    <citation type="submission" date="2005-10" db="EMBL/GenBank/DDBJ databases">
        <authorList>
            <person name="Loftus B.J."/>
            <person name="Nene V.M."/>
            <person name="Hannick L.I."/>
            <person name="Bidwell S."/>
            <person name="Haas B."/>
            <person name="Amedeo P."/>
            <person name="Orvis J."/>
            <person name="Wortman J.R."/>
            <person name="White O.R."/>
            <person name="Salzberg S."/>
            <person name="Shumway M."/>
            <person name="Koo H."/>
            <person name="Zhao Y."/>
            <person name="Holmes M."/>
            <person name="Miller J."/>
            <person name="Schatz M."/>
            <person name="Pop M."/>
            <person name="Pai G."/>
            <person name="Utterback T."/>
            <person name="Rogers Y.-H."/>
            <person name="Kravitz S."/>
            <person name="Fraser C.M."/>
        </authorList>
    </citation>
    <scope>NUCLEOTIDE SEQUENCE</scope>
    <source>
        <strain evidence="6">Liverpool</strain>
    </source>
</reference>
<comment type="subcellular location">
    <subcellularLocation>
        <location evidence="1">Cytoplasm</location>
    </subcellularLocation>
</comment>
<keyword evidence="2" id="KW-0963">Cytoplasm</keyword>
<feature type="region of interest" description="Disordered" evidence="4">
    <location>
        <begin position="495"/>
        <end position="514"/>
    </location>
</feature>
<dbReference type="InterPro" id="IPR011989">
    <property type="entry name" value="ARM-like"/>
</dbReference>
<dbReference type="Gene3D" id="1.25.10.10">
    <property type="entry name" value="Leucine-rich Repeat Variant"/>
    <property type="match status" value="2"/>
</dbReference>
<evidence type="ECO:0000313" key="6">
    <source>
        <dbReference type="EMBL" id="EAT38993.1"/>
    </source>
</evidence>
<reference evidence="6" key="2">
    <citation type="journal article" date="2007" name="Science">
        <title>Genome sequence of Aedes aegypti, a major arbovirus vector.</title>
        <authorList>
            <person name="Nene V."/>
            <person name="Wortman J.R."/>
            <person name="Lawson D."/>
            <person name="Haas B."/>
            <person name="Kodira C."/>
            <person name="Tu Z.J."/>
            <person name="Loftus B."/>
            <person name="Xi Z."/>
            <person name="Megy K."/>
            <person name="Grabherr M."/>
            <person name="Ren Q."/>
            <person name="Zdobnov E.M."/>
            <person name="Lobo N.F."/>
            <person name="Campbell K.S."/>
            <person name="Brown S.E."/>
            <person name="Bonaldo M.F."/>
            <person name="Zhu J."/>
            <person name="Sinkins S.P."/>
            <person name="Hogenkamp D.G."/>
            <person name="Amedeo P."/>
            <person name="Arensburger P."/>
            <person name="Atkinson P.W."/>
            <person name="Bidwell S."/>
            <person name="Biedler J."/>
            <person name="Birney E."/>
            <person name="Bruggner R.V."/>
            <person name="Costas J."/>
            <person name="Coy M.R."/>
            <person name="Crabtree J."/>
            <person name="Crawford M."/>
            <person name="Debruyn B."/>
            <person name="Decaprio D."/>
            <person name="Eiglmeier K."/>
            <person name="Eisenstadt E."/>
            <person name="El-Dorry H."/>
            <person name="Gelbart W.M."/>
            <person name="Gomes S.L."/>
            <person name="Hammond M."/>
            <person name="Hannick L.I."/>
            <person name="Hogan J.R."/>
            <person name="Holmes M.H."/>
            <person name="Jaffe D."/>
            <person name="Johnston J.S."/>
            <person name="Kennedy R.C."/>
            <person name="Koo H."/>
            <person name="Kravitz S."/>
            <person name="Kriventseva E.V."/>
            <person name="Kulp D."/>
            <person name="Labutti K."/>
            <person name="Lee E."/>
            <person name="Li S."/>
            <person name="Lovin D.D."/>
            <person name="Mao C."/>
            <person name="Mauceli E."/>
            <person name="Menck C.F."/>
            <person name="Miller J.R."/>
            <person name="Montgomery P."/>
            <person name="Mori A."/>
            <person name="Nascimento A.L."/>
            <person name="Naveira H.F."/>
            <person name="Nusbaum C."/>
            <person name="O'leary S."/>
            <person name="Orvis J."/>
            <person name="Pertea M."/>
            <person name="Quesneville H."/>
            <person name="Reidenbach K.R."/>
            <person name="Rogers Y.H."/>
            <person name="Roth C.W."/>
            <person name="Schneider J.R."/>
            <person name="Schatz M."/>
            <person name="Shumway M."/>
            <person name="Stanke M."/>
            <person name="Stinson E.O."/>
            <person name="Tubio J.M."/>
            <person name="Vanzee J.P."/>
            <person name="Verjovski-Almeida S."/>
            <person name="Werner D."/>
            <person name="White O."/>
            <person name="Wyder S."/>
            <person name="Zeng Q."/>
            <person name="Zhao Q."/>
            <person name="Zhao Y."/>
            <person name="Hill C.A."/>
            <person name="Raikhel A.S."/>
            <person name="Soares M.B."/>
            <person name="Knudson D.L."/>
            <person name="Lee N.H."/>
            <person name="Galagan J."/>
            <person name="Salzberg S.L."/>
            <person name="Paulsen I.T."/>
            <person name="Dimopoulos G."/>
            <person name="Collins F.H."/>
            <person name="Birren B."/>
            <person name="Fraser-Liggett C.M."/>
            <person name="Severson D.W."/>
        </authorList>
    </citation>
    <scope>NUCLEOTIDE SEQUENCE [LARGE SCALE GENOMIC DNA]</scope>
    <source>
        <strain evidence="6">Liverpool</strain>
    </source>
</reference>
<dbReference type="PANTHER" id="PTHR45994:SF1">
    <property type="entry name" value="FI21225P1"/>
    <property type="match status" value="1"/>
</dbReference>
<keyword evidence="3" id="KW-0802">TPR repeat</keyword>
<dbReference type="AlphaFoldDB" id="Q16WN1"/>
<dbReference type="Proteomes" id="UP000682892">
    <property type="component" value="Unassembled WGS sequence"/>
</dbReference>
<feature type="domain" description="UNC-45/Cro1/She4 central" evidence="5">
    <location>
        <begin position="9"/>
        <end position="58"/>
    </location>
</feature>
<dbReference type="GO" id="GO:0051879">
    <property type="term" value="F:Hsp90 protein binding"/>
    <property type="evidence" value="ECO:0007669"/>
    <property type="project" value="TreeGrafter"/>
</dbReference>
<dbReference type="SUPFAM" id="SSF48371">
    <property type="entry name" value="ARM repeat"/>
    <property type="match status" value="1"/>
</dbReference>
<dbReference type="PhylomeDB" id="Q16WN1"/>
<evidence type="ECO:0000259" key="5">
    <source>
        <dbReference type="Pfam" id="PF11701"/>
    </source>
</evidence>
<evidence type="ECO:0000256" key="4">
    <source>
        <dbReference type="SAM" id="MobiDB-lite"/>
    </source>
</evidence>
<dbReference type="PANTHER" id="PTHR45994">
    <property type="entry name" value="FI21225P1"/>
    <property type="match status" value="1"/>
</dbReference>
<evidence type="ECO:0000313" key="7">
    <source>
        <dbReference type="Proteomes" id="UP000682892"/>
    </source>
</evidence>
<proteinExistence type="predicted"/>
<dbReference type="OMA" id="SNICAYR"/>
<accession>Q16WN1</accession>
<dbReference type="HOGENOM" id="CLU_037085_0_0_1"/>
<evidence type="ECO:0000256" key="3">
    <source>
        <dbReference type="ARBA" id="ARBA00022803"/>
    </source>
</evidence>
<dbReference type="PaxDb" id="7159-AAEL009168-PA"/>
<sequence length="514" mass="56893">MFEKHENYDVACECIIAAASKKDKAKGLVETGAEILKKLYTSKNEEIRVRALVGLCKLGSSGGLDASIRPFADGSTKKLAEACRKFLIKPGKDKDIRKFAAEGLAYLTLDADVKEKLVEDRAAIQALIELAKTGDQSAIYGVVTTLVNLVNAYEKQELLPELVQLAKFAKHHIPEEHELDDPDFVSGRIIVLANEGVTSGLVALCKTESDNSKEMIARVFNALCSEQEVRGKVVQQGGAKVLIPLSLKGTANGKRHAAQALSRIGITINPETAFPGQRNLEVIRPLLNQLHPDCSSLENFEALMALCNLASMNESTRQRIIKEQGISKIETYMTEDHMMLQRAATQVMCNMVQSPDVVKMHEGENDRVKFLVLLTMEEDEDTAVAASGALAYLTSVSDICCEKAFSPTCWQEAFNTLVANPSPEVQYRGTVIIYNIIKSNKTLAEKIFDTDLLRMLYGVTQLNDEKRAKAIEMAQKCLKIAEEYRLIEENKDADMAPDVFEQQKQDATIEEIDE</sequence>
<dbReference type="Pfam" id="PF11701">
    <property type="entry name" value="UNC45-central"/>
    <property type="match status" value="1"/>
</dbReference>
<dbReference type="GO" id="GO:0005737">
    <property type="term" value="C:cytoplasm"/>
    <property type="evidence" value="ECO:0007669"/>
    <property type="project" value="UniProtKB-SubCell"/>
</dbReference>
<organism evidence="6 7">
    <name type="scientific">Aedes aegypti</name>
    <name type="common">Yellowfever mosquito</name>
    <name type="synonym">Culex aegypti</name>
    <dbReference type="NCBI Taxonomy" id="7159"/>
    <lineage>
        <taxon>Eukaryota</taxon>
        <taxon>Metazoa</taxon>
        <taxon>Ecdysozoa</taxon>
        <taxon>Arthropoda</taxon>
        <taxon>Hexapoda</taxon>
        <taxon>Insecta</taxon>
        <taxon>Pterygota</taxon>
        <taxon>Neoptera</taxon>
        <taxon>Endopterygota</taxon>
        <taxon>Diptera</taxon>
        <taxon>Nematocera</taxon>
        <taxon>Culicoidea</taxon>
        <taxon>Culicidae</taxon>
        <taxon>Culicinae</taxon>
        <taxon>Aedini</taxon>
        <taxon>Aedes</taxon>
        <taxon>Stegomyia</taxon>
    </lineage>
</organism>
<dbReference type="InterPro" id="IPR016024">
    <property type="entry name" value="ARM-type_fold"/>
</dbReference>
<dbReference type="STRING" id="7159.Q16WN1"/>
<dbReference type="InterPro" id="IPR024660">
    <property type="entry name" value="UCS_central_dom"/>
</dbReference>
<dbReference type="EMBL" id="CH477560">
    <property type="protein sequence ID" value="EAT38993.1"/>
    <property type="molecule type" value="Genomic_DNA"/>
</dbReference>